<keyword evidence="6" id="KW-1185">Reference proteome</keyword>
<comment type="subcellular location">
    <subcellularLocation>
        <location evidence="4">Cytoplasm</location>
    </subcellularLocation>
</comment>
<dbReference type="PANTHER" id="PTHR34984:SF1">
    <property type="entry name" value="CARBON STORAGE REGULATOR"/>
    <property type="match status" value="1"/>
</dbReference>
<gene>
    <name evidence="4" type="primary">csrA</name>
    <name evidence="5" type="ORF">MFFC18_17760</name>
</gene>
<dbReference type="GO" id="GO:0005829">
    <property type="term" value="C:cytosol"/>
    <property type="evidence" value="ECO:0007669"/>
    <property type="project" value="TreeGrafter"/>
</dbReference>
<dbReference type="PANTHER" id="PTHR34984">
    <property type="entry name" value="CARBON STORAGE REGULATOR"/>
    <property type="match status" value="1"/>
</dbReference>
<dbReference type="AlphaFoldDB" id="A0A5B9P9K2"/>
<dbReference type="SUPFAM" id="SSF117130">
    <property type="entry name" value="CsrA-like"/>
    <property type="match status" value="1"/>
</dbReference>
<dbReference type="GO" id="GO:0006109">
    <property type="term" value="P:regulation of carbohydrate metabolic process"/>
    <property type="evidence" value="ECO:0007669"/>
    <property type="project" value="InterPro"/>
</dbReference>
<dbReference type="Gene3D" id="2.60.40.4380">
    <property type="entry name" value="Translational regulator CsrA"/>
    <property type="match status" value="1"/>
</dbReference>
<dbReference type="Proteomes" id="UP000322214">
    <property type="component" value="Chromosome"/>
</dbReference>
<reference evidence="5 6" key="1">
    <citation type="submission" date="2019-08" db="EMBL/GenBank/DDBJ databases">
        <title>Deep-cultivation of Planctomycetes and their phenomic and genomic characterization uncovers novel biology.</title>
        <authorList>
            <person name="Wiegand S."/>
            <person name="Jogler M."/>
            <person name="Boedeker C."/>
            <person name="Pinto D."/>
            <person name="Vollmers J."/>
            <person name="Rivas-Marin E."/>
            <person name="Kohn T."/>
            <person name="Peeters S.H."/>
            <person name="Heuer A."/>
            <person name="Rast P."/>
            <person name="Oberbeckmann S."/>
            <person name="Bunk B."/>
            <person name="Jeske O."/>
            <person name="Meyerdierks A."/>
            <person name="Storesund J.E."/>
            <person name="Kallscheuer N."/>
            <person name="Luecker S."/>
            <person name="Lage O.M."/>
            <person name="Pohl T."/>
            <person name="Merkel B.J."/>
            <person name="Hornburger P."/>
            <person name="Mueller R.-W."/>
            <person name="Bruemmer F."/>
            <person name="Labrenz M."/>
            <person name="Spormann A.M."/>
            <person name="Op den Camp H."/>
            <person name="Overmann J."/>
            <person name="Amann R."/>
            <person name="Jetten M.S.M."/>
            <person name="Mascher T."/>
            <person name="Medema M.H."/>
            <person name="Devos D.P."/>
            <person name="Kaster A.-K."/>
            <person name="Ovreas L."/>
            <person name="Rohde M."/>
            <person name="Galperin M.Y."/>
            <person name="Jogler C."/>
        </authorList>
    </citation>
    <scope>NUCLEOTIDE SEQUENCE [LARGE SCALE GENOMIC DNA]</scope>
    <source>
        <strain evidence="5 6">FC18</strain>
    </source>
</reference>
<dbReference type="GO" id="GO:0048027">
    <property type="term" value="F:mRNA 5'-UTR binding"/>
    <property type="evidence" value="ECO:0007669"/>
    <property type="project" value="UniProtKB-UniRule"/>
</dbReference>
<evidence type="ECO:0000256" key="2">
    <source>
        <dbReference type="ARBA" id="ARBA00022845"/>
    </source>
</evidence>
<dbReference type="KEGG" id="mff:MFFC18_17760"/>
<evidence type="ECO:0000256" key="4">
    <source>
        <dbReference type="HAMAP-Rule" id="MF_00167"/>
    </source>
</evidence>
<evidence type="ECO:0000256" key="1">
    <source>
        <dbReference type="ARBA" id="ARBA00022490"/>
    </source>
</evidence>
<keyword evidence="4" id="KW-1005">Bacterial flagellum biogenesis</keyword>
<dbReference type="GO" id="GO:0006402">
    <property type="term" value="P:mRNA catabolic process"/>
    <property type="evidence" value="ECO:0007669"/>
    <property type="project" value="InterPro"/>
</dbReference>
<sequence>MLVLSRKESEKVLLGDDIVLTIVRLSGDRVRLGIEAPSNMLILREELDESDIDKKPQDHRGGKRRAA</sequence>
<name>A0A5B9P9K2_9BACT</name>
<keyword evidence="1 4" id="KW-0963">Cytoplasm</keyword>
<dbReference type="EMBL" id="CP042912">
    <property type="protein sequence ID" value="QEG21915.1"/>
    <property type="molecule type" value="Genomic_DNA"/>
</dbReference>
<comment type="similarity">
    <text evidence="4">Belongs to the CsrA/RsmA family.</text>
</comment>
<dbReference type="InterPro" id="IPR003751">
    <property type="entry name" value="CsrA"/>
</dbReference>
<evidence type="ECO:0000313" key="5">
    <source>
        <dbReference type="EMBL" id="QEG21915.1"/>
    </source>
</evidence>
<dbReference type="STRING" id="980251.GCA_001642875_03377"/>
<dbReference type="RefSeq" id="WP_075085583.1">
    <property type="nucleotide sequence ID" value="NZ_CP042912.1"/>
</dbReference>
<dbReference type="InterPro" id="IPR036107">
    <property type="entry name" value="CsrA_sf"/>
</dbReference>
<keyword evidence="3 4" id="KW-0694">RNA-binding</keyword>
<protein>
    <recommendedName>
        <fullName evidence="4">Translational regulator CsrA</fullName>
    </recommendedName>
</protein>
<comment type="subunit">
    <text evidence="4">Homodimer; the beta-strands of each monomer intercalate to form a hydrophobic core, while the alpha-helices form wings that extend away from the core.</text>
</comment>
<dbReference type="GO" id="GO:0045947">
    <property type="term" value="P:negative regulation of translational initiation"/>
    <property type="evidence" value="ECO:0007669"/>
    <property type="project" value="UniProtKB-UniRule"/>
</dbReference>
<organism evidence="5 6">
    <name type="scientific">Mariniblastus fucicola</name>
    <dbReference type="NCBI Taxonomy" id="980251"/>
    <lineage>
        <taxon>Bacteria</taxon>
        <taxon>Pseudomonadati</taxon>
        <taxon>Planctomycetota</taxon>
        <taxon>Planctomycetia</taxon>
        <taxon>Pirellulales</taxon>
        <taxon>Pirellulaceae</taxon>
        <taxon>Mariniblastus</taxon>
    </lineage>
</organism>
<dbReference type="OrthoDB" id="289081at2"/>
<proteinExistence type="inferred from homology"/>
<dbReference type="GO" id="GO:0044781">
    <property type="term" value="P:bacterial-type flagellum organization"/>
    <property type="evidence" value="ECO:0007669"/>
    <property type="project" value="UniProtKB-KW"/>
</dbReference>
<dbReference type="Pfam" id="PF02599">
    <property type="entry name" value="CsrA"/>
    <property type="match status" value="1"/>
</dbReference>
<dbReference type="GO" id="GO:1902208">
    <property type="term" value="P:regulation of bacterial-type flagellum assembly"/>
    <property type="evidence" value="ECO:0007669"/>
    <property type="project" value="UniProtKB-UniRule"/>
</dbReference>
<keyword evidence="4" id="KW-0678">Repressor</keyword>
<dbReference type="HAMAP" id="MF_00167">
    <property type="entry name" value="CsrA"/>
    <property type="match status" value="1"/>
</dbReference>
<evidence type="ECO:0000256" key="3">
    <source>
        <dbReference type="ARBA" id="ARBA00022884"/>
    </source>
</evidence>
<keyword evidence="2 4" id="KW-0810">Translation regulation</keyword>
<accession>A0A5B9P9K2</accession>
<comment type="function">
    <text evidence="4">A translational regulator that binds mRNA to regulate translation initiation and/or mRNA stability. Usually binds in the 5'-UTR at or near the Shine-Dalgarno sequence preventing ribosome-binding, thus repressing translation. Its main target seems to be the major flagellin gene, while its function is anatagonized by FliW.</text>
</comment>
<evidence type="ECO:0000313" key="6">
    <source>
        <dbReference type="Proteomes" id="UP000322214"/>
    </source>
</evidence>